<organism evidence="8">
    <name type="scientific">candidate division WOR-3 bacterium</name>
    <dbReference type="NCBI Taxonomy" id="2052148"/>
    <lineage>
        <taxon>Bacteria</taxon>
        <taxon>Bacteria division WOR-3</taxon>
    </lineage>
</organism>
<dbReference type="GO" id="GO:0030170">
    <property type="term" value="F:pyridoxal phosphate binding"/>
    <property type="evidence" value="ECO:0007669"/>
    <property type="project" value="UniProtKB-UniRule"/>
</dbReference>
<dbReference type="GO" id="GO:0030632">
    <property type="term" value="P:D-alanine biosynthetic process"/>
    <property type="evidence" value="ECO:0007669"/>
    <property type="project" value="UniProtKB-UniRule"/>
</dbReference>
<dbReference type="Gene3D" id="3.20.20.10">
    <property type="entry name" value="Alanine racemase"/>
    <property type="match status" value="1"/>
</dbReference>
<comment type="catalytic activity">
    <reaction evidence="4">
        <text>L-alanine = D-alanine</text>
        <dbReference type="Rhea" id="RHEA:20249"/>
        <dbReference type="ChEBI" id="CHEBI:57416"/>
        <dbReference type="ChEBI" id="CHEBI:57972"/>
        <dbReference type="EC" id="5.1.1.1"/>
    </reaction>
</comment>
<comment type="function">
    <text evidence="4">Catalyzes the interconversion of L-alanine and D-alanine. May also act on other amino acids.</text>
</comment>
<feature type="active site" description="Proton acceptor; specific for D-alanine" evidence="4">
    <location>
        <position position="36"/>
    </location>
</feature>
<dbReference type="InterPro" id="IPR000821">
    <property type="entry name" value="Ala_racemase"/>
</dbReference>
<dbReference type="CDD" id="cd00430">
    <property type="entry name" value="PLPDE_III_AR"/>
    <property type="match status" value="1"/>
</dbReference>
<reference evidence="8" key="1">
    <citation type="journal article" date="2020" name="mSystems">
        <title>Genome- and Community-Level Interaction Insights into Carbon Utilization and Element Cycling Functions of Hydrothermarchaeota in Hydrothermal Sediment.</title>
        <authorList>
            <person name="Zhou Z."/>
            <person name="Liu Y."/>
            <person name="Xu W."/>
            <person name="Pan J."/>
            <person name="Luo Z.H."/>
            <person name="Li M."/>
        </authorList>
    </citation>
    <scope>NUCLEOTIDE SEQUENCE [LARGE SCALE GENOMIC DNA]</scope>
    <source>
        <strain evidence="8">SpSt-1182</strain>
    </source>
</reference>
<keyword evidence="2 4" id="KW-0663">Pyridoxal phosphate</keyword>
<dbReference type="AlphaFoldDB" id="A0A7V0T5G4"/>
<evidence type="ECO:0000256" key="2">
    <source>
        <dbReference type="ARBA" id="ARBA00022898"/>
    </source>
</evidence>
<dbReference type="InterPro" id="IPR009006">
    <property type="entry name" value="Ala_racemase/Decarboxylase_C"/>
</dbReference>
<dbReference type="UniPathway" id="UPA00042">
    <property type="reaction ID" value="UER00497"/>
</dbReference>
<dbReference type="Proteomes" id="UP000885672">
    <property type="component" value="Unassembled WGS sequence"/>
</dbReference>
<dbReference type="PANTHER" id="PTHR30511:SF0">
    <property type="entry name" value="ALANINE RACEMASE, CATABOLIC-RELATED"/>
    <property type="match status" value="1"/>
</dbReference>
<dbReference type="InterPro" id="IPR020622">
    <property type="entry name" value="Ala_racemase_pyridoxalP-BS"/>
</dbReference>
<dbReference type="PROSITE" id="PS00395">
    <property type="entry name" value="ALANINE_RACEMASE"/>
    <property type="match status" value="1"/>
</dbReference>
<sequence length="390" mass="43306">MDFGRIWAEVNLDALDHNLDRVRRAVGERSLMVAVKADGYGHGLVEVACELKDRVTAFGVAGVEEGIKLRRAGVDEPVILVLSPIPYEEIPDLFAHRLTPTVTESDFADRLSRAARERRLEIDVHVEVDTGMGRTGVGLEEAEPFIRETAARPGLNLKGVFTHFPSADSDILFTETQLAGFFRLVDRLRQDDFPDLLRHSANSAALLNVRESHLDLVRPGLVVYGILPDSYHAGRRRAELDLTPVMSLRSRIVNLRRIPAGRSISYERNYFTTRDSLIAVITAGYGDGYPWGLSPGGRVLVQGRPAPIVGNVCMDLTMLDVTAIPDVRIGDPVTLMGTEANETITANDLATWAHTIPYDIICRISPRVPRIYIKQGRVDHVRSLLNDNHH</sequence>
<dbReference type="SMART" id="SM01005">
    <property type="entry name" value="Ala_racemase_C"/>
    <property type="match status" value="1"/>
</dbReference>
<feature type="active site" description="Proton acceptor; specific for L-alanine" evidence="4">
    <location>
        <position position="266"/>
    </location>
</feature>
<dbReference type="InterPro" id="IPR011079">
    <property type="entry name" value="Ala_racemase_C"/>
</dbReference>
<dbReference type="GO" id="GO:0005829">
    <property type="term" value="C:cytosol"/>
    <property type="evidence" value="ECO:0007669"/>
    <property type="project" value="TreeGrafter"/>
</dbReference>
<comment type="caution">
    <text evidence="8">The sequence shown here is derived from an EMBL/GenBank/DDBJ whole genome shotgun (WGS) entry which is preliminary data.</text>
</comment>
<evidence type="ECO:0000256" key="5">
    <source>
        <dbReference type="PIRSR" id="PIRSR600821-50"/>
    </source>
</evidence>
<dbReference type="Gene3D" id="2.40.37.10">
    <property type="entry name" value="Lyase, Ornithine Decarboxylase, Chain A, domain 1"/>
    <property type="match status" value="1"/>
</dbReference>
<dbReference type="SUPFAM" id="SSF50621">
    <property type="entry name" value="Alanine racemase C-terminal domain-like"/>
    <property type="match status" value="1"/>
</dbReference>
<dbReference type="PRINTS" id="PR00992">
    <property type="entry name" value="ALARACEMASE"/>
</dbReference>
<accession>A0A7V0T5G4</accession>
<keyword evidence="3 4" id="KW-0413">Isomerase</keyword>
<comment type="similarity">
    <text evidence="4">Belongs to the alanine racemase family.</text>
</comment>
<dbReference type="SUPFAM" id="SSF51419">
    <property type="entry name" value="PLP-binding barrel"/>
    <property type="match status" value="1"/>
</dbReference>
<evidence type="ECO:0000256" key="4">
    <source>
        <dbReference type="HAMAP-Rule" id="MF_01201"/>
    </source>
</evidence>
<dbReference type="GO" id="GO:0008784">
    <property type="term" value="F:alanine racemase activity"/>
    <property type="evidence" value="ECO:0007669"/>
    <property type="project" value="UniProtKB-UniRule"/>
</dbReference>
<feature type="binding site" evidence="4 6">
    <location>
        <position position="134"/>
    </location>
    <ligand>
        <name>substrate</name>
    </ligand>
</feature>
<dbReference type="HAMAP" id="MF_01201">
    <property type="entry name" value="Ala_racemase"/>
    <property type="match status" value="1"/>
</dbReference>
<dbReference type="NCBIfam" id="TIGR00492">
    <property type="entry name" value="alr"/>
    <property type="match status" value="1"/>
</dbReference>
<gene>
    <name evidence="8" type="primary">alr</name>
    <name evidence="8" type="ORF">ENN51_02820</name>
</gene>
<feature type="modified residue" description="N6-(pyridoxal phosphate)lysine" evidence="4 5">
    <location>
        <position position="36"/>
    </location>
</feature>
<dbReference type="EC" id="5.1.1.1" evidence="4"/>
<proteinExistence type="inferred from homology"/>
<feature type="binding site" evidence="4 6">
    <location>
        <position position="314"/>
    </location>
    <ligand>
        <name>substrate</name>
    </ligand>
</feature>
<evidence type="ECO:0000256" key="6">
    <source>
        <dbReference type="PIRSR" id="PIRSR600821-52"/>
    </source>
</evidence>
<dbReference type="EMBL" id="DSBX01000111">
    <property type="protein sequence ID" value="HDQ99205.1"/>
    <property type="molecule type" value="Genomic_DNA"/>
</dbReference>
<evidence type="ECO:0000313" key="8">
    <source>
        <dbReference type="EMBL" id="HDQ99205.1"/>
    </source>
</evidence>
<dbReference type="FunFam" id="3.20.20.10:FF:000002">
    <property type="entry name" value="Alanine racemase"/>
    <property type="match status" value="1"/>
</dbReference>
<dbReference type="InterPro" id="IPR001608">
    <property type="entry name" value="Ala_racemase_N"/>
</dbReference>
<comment type="cofactor">
    <cofactor evidence="1 4 5">
        <name>pyridoxal 5'-phosphate</name>
        <dbReference type="ChEBI" id="CHEBI:597326"/>
    </cofactor>
</comment>
<dbReference type="Pfam" id="PF01168">
    <property type="entry name" value="Ala_racemase_N"/>
    <property type="match status" value="1"/>
</dbReference>
<evidence type="ECO:0000256" key="3">
    <source>
        <dbReference type="ARBA" id="ARBA00023235"/>
    </source>
</evidence>
<dbReference type="InterPro" id="IPR029066">
    <property type="entry name" value="PLP-binding_barrel"/>
</dbReference>
<comment type="pathway">
    <text evidence="4">Amino-acid biosynthesis; D-alanine biosynthesis; D-alanine from L-alanine: step 1/1.</text>
</comment>
<feature type="domain" description="Alanine racemase C-terminal" evidence="7">
    <location>
        <begin position="245"/>
        <end position="373"/>
    </location>
</feature>
<name>A0A7V0T5G4_UNCW3</name>
<protein>
    <recommendedName>
        <fullName evidence="4">Alanine racemase</fullName>
        <ecNumber evidence="4">5.1.1.1</ecNumber>
    </recommendedName>
</protein>
<dbReference type="Pfam" id="PF00842">
    <property type="entry name" value="Ala_racemase_C"/>
    <property type="match status" value="1"/>
</dbReference>
<dbReference type="PANTHER" id="PTHR30511">
    <property type="entry name" value="ALANINE RACEMASE"/>
    <property type="match status" value="1"/>
</dbReference>
<evidence type="ECO:0000256" key="1">
    <source>
        <dbReference type="ARBA" id="ARBA00001933"/>
    </source>
</evidence>
<evidence type="ECO:0000259" key="7">
    <source>
        <dbReference type="SMART" id="SM01005"/>
    </source>
</evidence>